<reference evidence="1 2" key="1">
    <citation type="submission" date="2014-04" db="EMBL/GenBank/DDBJ databases">
        <authorList>
            <consortium name="DOE Joint Genome Institute"/>
            <person name="Kuo A."/>
            <person name="Kohler A."/>
            <person name="Nagy L.G."/>
            <person name="Floudas D."/>
            <person name="Copeland A."/>
            <person name="Barry K.W."/>
            <person name="Cichocki N."/>
            <person name="Veneault-Fourrey C."/>
            <person name="LaButti K."/>
            <person name="Lindquist E.A."/>
            <person name="Lipzen A."/>
            <person name="Lundell T."/>
            <person name="Morin E."/>
            <person name="Murat C."/>
            <person name="Sun H."/>
            <person name="Tunlid A."/>
            <person name="Henrissat B."/>
            <person name="Grigoriev I.V."/>
            <person name="Hibbett D.S."/>
            <person name="Martin F."/>
            <person name="Nordberg H.P."/>
            <person name="Cantor M.N."/>
            <person name="Hua S.X."/>
        </authorList>
    </citation>
    <scope>NUCLEOTIDE SEQUENCE [LARGE SCALE GENOMIC DNA]</scope>
    <source>
        <strain evidence="1 2">LaAM-08-1</strain>
    </source>
</reference>
<organism evidence="1 2">
    <name type="scientific">Laccaria amethystina LaAM-08-1</name>
    <dbReference type="NCBI Taxonomy" id="1095629"/>
    <lineage>
        <taxon>Eukaryota</taxon>
        <taxon>Fungi</taxon>
        <taxon>Dikarya</taxon>
        <taxon>Basidiomycota</taxon>
        <taxon>Agaricomycotina</taxon>
        <taxon>Agaricomycetes</taxon>
        <taxon>Agaricomycetidae</taxon>
        <taxon>Agaricales</taxon>
        <taxon>Agaricineae</taxon>
        <taxon>Hydnangiaceae</taxon>
        <taxon>Laccaria</taxon>
    </lineage>
</organism>
<evidence type="ECO:0000313" key="1">
    <source>
        <dbReference type="EMBL" id="KIK09360.1"/>
    </source>
</evidence>
<dbReference type="EMBL" id="KN838539">
    <property type="protein sequence ID" value="KIK09360.1"/>
    <property type="molecule type" value="Genomic_DNA"/>
</dbReference>
<evidence type="ECO:0000313" key="2">
    <source>
        <dbReference type="Proteomes" id="UP000054477"/>
    </source>
</evidence>
<proteinExistence type="predicted"/>
<name>A0A0C9XAP4_9AGAR</name>
<dbReference type="OrthoDB" id="544685at2759"/>
<protein>
    <recommendedName>
        <fullName evidence="3">Mediator complex subunit 1</fullName>
    </recommendedName>
</protein>
<sequence>MQPPLPETLLSSFKRYQNHNILPTGVVHPFENAASESSVLVQDLIKATTSLSTALNAYSSTPWSNPKLVSLLRQNASIAHTLHLSDKSGQQFITALRERSGVTYGESIPVDPVVVPEWCISRLEYWGASVGMETFKDDRREGDVIAIVLGGKVVVVDIDFAFDRENPLKPIIKVLNVKTSYAIASNGSSHNDPRSISLDTCLAESIQNFCIEVQRDENVRSPLEAARLGKNVLEQLKYLVVLDALAQSGGIKWFVDIHELGHVLEEFARSEAKSVASSLSVAQAPLDIFLLRSHSLPLPYTVSPSVSFLTYLTPQAYLSLLREGPSKAVDDHASHLDISLPHLRSNLTNGTKGATIATLLIKTILEGPIPPRSMTIPGLTERPTFHLGSNRPTAEHAFPRSTGDVSGLHVWMLDFTQGGKYPGIVMSQSRMREIELIVNPLSGMEGNMLSFRTGSWVDLLLNPGTPESSETYTSVYTSPTGLHPPLHLRLTAPEEPGFLLQQVPVQNMREVWGTLEVVREQCWLNGVLSGRDWSFDKLESGLGDGVMTEVKEEELQAILTGTYPTHRIPVNVSLPGSSDDPIFGEGDLDSMSMSVPRRPKITMTFPERPPMSGLVEITVTFDESKPRGVAVEVRGAMGADIKLDVLEEISRRGGTLGLCGRVWIK</sequence>
<evidence type="ECO:0008006" key="3">
    <source>
        <dbReference type="Google" id="ProtNLM"/>
    </source>
</evidence>
<dbReference type="HOGENOM" id="CLU_014572_0_0_1"/>
<dbReference type="STRING" id="1095629.A0A0C9XAP4"/>
<reference evidence="2" key="2">
    <citation type="submission" date="2015-01" db="EMBL/GenBank/DDBJ databases">
        <title>Evolutionary Origins and Diversification of the Mycorrhizal Mutualists.</title>
        <authorList>
            <consortium name="DOE Joint Genome Institute"/>
            <consortium name="Mycorrhizal Genomics Consortium"/>
            <person name="Kohler A."/>
            <person name="Kuo A."/>
            <person name="Nagy L.G."/>
            <person name="Floudas D."/>
            <person name="Copeland A."/>
            <person name="Barry K.W."/>
            <person name="Cichocki N."/>
            <person name="Veneault-Fourrey C."/>
            <person name="LaButti K."/>
            <person name="Lindquist E.A."/>
            <person name="Lipzen A."/>
            <person name="Lundell T."/>
            <person name="Morin E."/>
            <person name="Murat C."/>
            <person name="Riley R."/>
            <person name="Ohm R."/>
            <person name="Sun H."/>
            <person name="Tunlid A."/>
            <person name="Henrissat B."/>
            <person name="Grigoriev I.V."/>
            <person name="Hibbett D.S."/>
            <person name="Martin F."/>
        </authorList>
    </citation>
    <scope>NUCLEOTIDE SEQUENCE [LARGE SCALE GENOMIC DNA]</scope>
    <source>
        <strain evidence="2">LaAM-08-1</strain>
    </source>
</reference>
<keyword evidence="2" id="KW-1185">Reference proteome</keyword>
<gene>
    <name evidence="1" type="ORF">K443DRAFT_83062</name>
</gene>
<dbReference type="AlphaFoldDB" id="A0A0C9XAP4"/>
<dbReference type="Proteomes" id="UP000054477">
    <property type="component" value="Unassembled WGS sequence"/>
</dbReference>
<accession>A0A0C9XAP4</accession>